<dbReference type="AlphaFoldDB" id="A0A4R5XDD1"/>
<feature type="domain" description="HTH tetR-type" evidence="5">
    <location>
        <begin position="12"/>
        <end position="72"/>
    </location>
</feature>
<dbReference type="InterPro" id="IPR009057">
    <property type="entry name" value="Homeodomain-like_sf"/>
</dbReference>
<evidence type="ECO:0000256" key="1">
    <source>
        <dbReference type="ARBA" id="ARBA00023015"/>
    </source>
</evidence>
<name>A0A4R5XDD1_9MYCO</name>
<evidence type="ECO:0000256" key="3">
    <source>
        <dbReference type="ARBA" id="ARBA00023163"/>
    </source>
</evidence>
<dbReference type="OrthoDB" id="4726108at2"/>
<organism evidence="6 7">
    <name type="scientific">Mycolicibacterium obuense</name>
    <dbReference type="NCBI Taxonomy" id="1807"/>
    <lineage>
        <taxon>Bacteria</taxon>
        <taxon>Bacillati</taxon>
        <taxon>Actinomycetota</taxon>
        <taxon>Actinomycetes</taxon>
        <taxon>Mycobacteriales</taxon>
        <taxon>Mycobacteriaceae</taxon>
        <taxon>Mycolicibacterium</taxon>
    </lineage>
</organism>
<dbReference type="Gene3D" id="1.10.10.60">
    <property type="entry name" value="Homeodomain-like"/>
    <property type="match status" value="1"/>
</dbReference>
<reference evidence="6 7" key="1">
    <citation type="submission" date="2019-01" db="EMBL/GenBank/DDBJ databases">
        <title>High-quality-draft genome sequences of five non-tuberculosis mycobacteriaceae isolated from a nosocomial environment.</title>
        <authorList>
            <person name="Tiago I."/>
            <person name="Alarico S."/>
            <person name="Pereira S.G."/>
            <person name="Coelho C."/>
            <person name="Maranha A."/>
            <person name="Empadinhas N."/>
        </authorList>
    </citation>
    <scope>NUCLEOTIDE SEQUENCE [LARGE SCALE GENOMIC DNA]</scope>
    <source>
        <strain evidence="6 7">22DIII</strain>
    </source>
</reference>
<dbReference type="InterPro" id="IPR036271">
    <property type="entry name" value="Tet_transcr_reg_TetR-rel_C_sf"/>
</dbReference>
<dbReference type="Pfam" id="PF17932">
    <property type="entry name" value="TetR_C_24"/>
    <property type="match status" value="1"/>
</dbReference>
<proteinExistence type="predicted"/>
<evidence type="ECO:0000256" key="4">
    <source>
        <dbReference type="PROSITE-ProRule" id="PRU00335"/>
    </source>
</evidence>
<dbReference type="RefSeq" id="WP_082133104.1">
    <property type="nucleotide sequence ID" value="NZ_JYNU01000013.1"/>
</dbReference>
<dbReference type="EMBL" id="SDLP01000001">
    <property type="protein sequence ID" value="TDL11780.1"/>
    <property type="molecule type" value="Genomic_DNA"/>
</dbReference>
<feature type="DNA-binding region" description="H-T-H motif" evidence="4">
    <location>
        <begin position="35"/>
        <end position="54"/>
    </location>
</feature>
<comment type="caution">
    <text evidence="6">The sequence shown here is derived from an EMBL/GenBank/DDBJ whole genome shotgun (WGS) entry which is preliminary data.</text>
</comment>
<dbReference type="InterPro" id="IPR041490">
    <property type="entry name" value="KstR2_TetR_C"/>
</dbReference>
<dbReference type="InterPro" id="IPR001647">
    <property type="entry name" value="HTH_TetR"/>
</dbReference>
<gene>
    <name evidence="6" type="ORF">EUA04_01965</name>
</gene>
<evidence type="ECO:0000313" key="7">
    <source>
        <dbReference type="Proteomes" id="UP000294952"/>
    </source>
</evidence>
<sequence length="203" mass="21928">MSSAPRQRLSADVRRQQLESATIQIIGQDGLSAATAESIARAAGVSKGLLWRYYDDLEDLLLSAGRRALATLEAAVASDADMDADVTELFRSAIHRAATLPATHPAELQAIRHIAIGLRPHVPETTLRANEYRELHARQAALIARGQADGHLRPGLDPHLLAVTYQGMVDSMLDYLHSDPTLDPRTVADHVADVLLAGISTPH</sequence>
<evidence type="ECO:0000256" key="2">
    <source>
        <dbReference type="ARBA" id="ARBA00023125"/>
    </source>
</evidence>
<accession>A0A4R5XDD1</accession>
<dbReference type="Proteomes" id="UP000294952">
    <property type="component" value="Unassembled WGS sequence"/>
</dbReference>
<dbReference type="PANTHER" id="PTHR30055:SF234">
    <property type="entry name" value="HTH-TYPE TRANSCRIPTIONAL REGULATOR BETI"/>
    <property type="match status" value="1"/>
</dbReference>
<dbReference type="PANTHER" id="PTHR30055">
    <property type="entry name" value="HTH-TYPE TRANSCRIPTIONAL REGULATOR RUTR"/>
    <property type="match status" value="1"/>
</dbReference>
<dbReference type="InterPro" id="IPR050109">
    <property type="entry name" value="HTH-type_TetR-like_transc_reg"/>
</dbReference>
<dbReference type="GO" id="GO:0000976">
    <property type="term" value="F:transcription cis-regulatory region binding"/>
    <property type="evidence" value="ECO:0007669"/>
    <property type="project" value="TreeGrafter"/>
</dbReference>
<keyword evidence="3" id="KW-0804">Transcription</keyword>
<evidence type="ECO:0000259" key="5">
    <source>
        <dbReference type="PROSITE" id="PS50977"/>
    </source>
</evidence>
<keyword evidence="2 4" id="KW-0238">DNA-binding</keyword>
<keyword evidence="1" id="KW-0805">Transcription regulation</keyword>
<evidence type="ECO:0000313" key="6">
    <source>
        <dbReference type="EMBL" id="TDL11780.1"/>
    </source>
</evidence>
<dbReference type="SUPFAM" id="SSF48498">
    <property type="entry name" value="Tetracyclin repressor-like, C-terminal domain"/>
    <property type="match status" value="1"/>
</dbReference>
<dbReference type="PROSITE" id="PS50977">
    <property type="entry name" value="HTH_TETR_2"/>
    <property type="match status" value="1"/>
</dbReference>
<dbReference type="SUPFAM" id="SSF46689">
    <property type="entry name" value="Homeodomain-like"/>
    <property type="match status" value="1"/>
</dbReference>
<dbReference type="GO" id="GO:0003700">
    <property type="term" value="F:DNA-binding transcription factor activity"/>
    <property type="evidence" value="ECO:0007669"/>
    <property type="project" value="TreeGrafter"/>
</dbReference>
<dbReference type="Pfam" id="PF00440">
    <property type="entry name" value="TetR_N"/>
    <property type="match status" value="1"/>
</dbReference>
<protein>
    <submittedName>
        <fullName evidence="6">TetR/AcrR family transcriptional regulator</fullName>
    </submittedName>
</protein>
<dbReference type="Gene3D" id="1.10.357.10">
    <property type="entry name" value="Tetracycline Repressor, domain 2"/>
    <property type="match status" value="1"/>
</dbReference>